<accession>A0A1F5V5N3</accession>
<gene>
    <name evidence="1" type="ORF">A2Y62_12975</name>
</gene>
<sequence>MEENVKLHEEAKRFARLLVSEIKLYNEAQVALGRENKDLFERLKDDIERSRKMYMERVSPKIVSATNYFYEELVKTLAGGDPSALGTDIL</sequence>
<dbReference type="EMBL" id="MFGW01000233">
    <property type="protein sequence ID" value="OGF58724.1"/>
    <property type="molecule type" value="Genomic_DNA"/>
</dbReference>
<dbReference type="STRING" id="1817863.A2Y62_12975"/>
<reference evidence="1 2" key="1">
    <citation type="journal article" date="2016" name="Nat. Commun.">
        <title>Thousands of microbial genomes shed light on interconnected biogeochemical processes in an aquifer system.</title>
        <authorList>
            <person name="Anantharaman K."/>
            <person name="Brown C.T."/>
            <person name="Hug L.A."/>
            <person name="Sharon I."/>
            <person name="Castelle C.J."/>
            <person name="Probst A.J."/>
            <person name="Thomas B.C."/>
            <person name="Singh A."/>
            <person name="Wilkins M.J."/>
            <person name="Karaoz U."/>
            <person name="Brodie E.L."/>
            <person name="Williams K.H."/>
            <person name="Hubbard S.S."/>
            <person name="Banfield J.F."/>
        </authorList>
    </citation>
    <scope>NUCLEOTIDE SEQUENCE [LARGE SCALE GENOMIC DNA]</scope>
</reference>
<proteinExistence type="predicted"/>
<evidence type="ECO:0000313" key="1">
    <source>
        <dbReference type="EMBL" id="OGF58724.1"/>
    </source>
</evidence>
<dbReference type="AlphaFoldDB" id="A0A1F5V5N3"/>
<name>A0A1F5V5N3_9BACT</name>
<protein>
    <submittedName>
        <fullName evidence="1">Uncharacterized protein</fullName>
    </submittedName>
</protein>
<comment type="caution">
    <text evidence="1">The sequence shown here is derived from an EMBL/GenBank/DDBJ whole genome shotgun (WGS) entry which is preliminary data.</text>
</comment>
<dbReference type="Proteomes" id="UP000178943">
    <property type="component" value="Unassembled WGS sequence"/>
</dbReference>
<evidence type="ECO:0000313" key="2">
    <source>
        <dbReference type="Proteomes" id="UP000178943"/>
    </source>
</evidence>
<organism evidence="1 2">
    <name type="scientific">Candidatus Fischerbacteria bacterium RBG_13_37_8</name>
    <dbReference type="NCBI Taxonomy" id="1817863"/>
    <lineage>
        <taxon>Bacteria</taxon>
        <taxon>Candidatus Fischeribacteriota</taxon>
    </lineage>
</organism>